<feature type="compositionally biased region" description="Low complexity" evidence="8">
    <location>
        <begin position="289"/>
        <end position="299"/>
    </location>
</feature>
<keyword evidence="2 7" id="KW-0812">Transmembrane</keyword>
<dbReference type="PROSITE" id="PS51012">
    <property type="entry name" value="ABC_TM2"/>
    <property type="match status" value="1"/>
</dbReference>
<evidence type="ECO:0000259" key="9">
    <source>
        <dbReference type="PROSITE" id="PS50893"/>
    </source>
</evidence>
<evidence type="ECO:0000313" key="12">
    <source>
        <dbReference type="Proteomes" id="UP000179627"/>
    </source>
</evidence>
<evidence type="ECO:0000256" key="2">
    <source>
        <dbReference type="ARBA" id="ARBA00022692"/>
    </source>
</evidence>
<feature type="transmembrane region" description="Helical" evidence="7">
    <location>
        <begin position="585"/>
        <end position="603"/>
    </location>
</feature>
<evidence type="ECO:0000256" key="5">
    <source>
        <dbReference type="ARBA" id="ARBA00022989"/>
    </source>
</evidence>
<feature type="transmembrane region" description="Helical" evidence="7">
    <location>
        <begin position="417"/>
        <end position="437"/>
    </location>
</feature>
<keyword evidence="12" id="KW-1185">Reference proteome</keyword>
<dbReference type="Pfam" id="PF00005">
    <property type="entry name" value="ABC_tran"/>
    <property type="match status" value="1"/>
</dbReference>
<feature type="transmembrane region" description="Helical" evidence="7">
    <location>
        <begin position="525"/>
        <end position="543"/>
    </location>
</feature>
<feature type="compositionally biased region" description="Low complexity" evidence="8">
    <location>
        <begin position="330"/>
        <end position="350"/>
    </location>
</feature>
<comment type="subcellular location">
    <subcellularLocation>
        <location evidence="7">Cell membrane</location>
        <topology evidence="7">Multi-pass membrane protein</topology>
    </subcellularLocation>
    <subcellularLocation>
        <location evidence="1">Membrane</location>
        <topology evidence="1">Multi-pass membrane protein</topology>
    </subcellularLocation>
</comment>
<dbReference type="InterPro" id="IPR027417">
    <property type="entry name" value="P-loop_NTPase"/>
</dbReference>
<evidence type="ECO:0000256" key="4">
    <source>
        <dbReference type="ARBA" id="ARBA00022840"/>
    </source>
</evidence>
<dbReference type="GO" id="GO:0140359">
    <property type="term" value="F:ABC-type transporter activity"/>
    <property type="evidence" value="ECO:0007669"/>
    <property type="project" value="InterPro"/>
</dbReference>
<dbReference type="EMBL" id="MBLM01000102">
    <property type="protein sequence ID" value="OHV39483.1"/>
    <property type="molecule type" value="Genomic_DNA"/>
</dbReference>
<accession>A0A1S1QXQ9</accession>
<feature type="domain" description="ABC transmembrane type-2" evidence="10">
    <location>
        <begin position="381"/>
        <end position="606"/>
    </location>
</feature>
<proteinExistence type="inferred from homology"/>
<dbReference type="GO" id="GO:0005524">
    <property type="term" value="F:ATP binding"/>
    <property type="evidence" value="ECO:0007669"/>
    <property type="project" value="UniProtKB-KW"/>
</dbReference>
<dbReference type="RefSeq" id="WP_071083584.1">
    <property type="nucleotide sequence ID" value="NZ_MBLM01000102.1"/>
</dbReference>
<evidence type="ECO:0000256" key="1">
    <source>
        <dbReference type="ARBA" id="ARBA00004141"/>
    </source>
</evidence>
<dbReference type="PANTHER" id="PTHR43038">
    <property type="entry name" value="ATP-BINDING CASSETTE, SUB-FAMILY H, MEMBER 1"/>
    <property type="match status" value="1"/>
</dbReference>
<comment type="caution">
    <text evidence="11">The sequence shown here is derived from an EMBL/GenBank/DDBJ whole genome shotgun (WGS) entry which is preliminary data.</text>
</comment>
<feature type="region of interest" description="Disordered" evidence="8">
    <location>
        <begin position="264"/>
        <end position="363"/>
    </location>
</feature>
<keyword evidence="4 11" id="KW-0067">ATP-binding</keyword>
<dbReference type="PANTHER" id="PTHR43038:SF3">
    <property type="entry name" value="ABC TRANSPORTER G FAMILY MEMBER 20 ISOFORM X1"/>
    <property type="match status" value="1"/>
</dbReference>
<dbReference type="Gene3D" id="3.40.50.300">
    <property type="entry name" value="P-loop containing nucleotide triphosphate hydrolases"/>
    <property type="match status" value="1"/>
</dbReference>
<dbReference type="GO" id="GO:0005886">
    <property type="term" value="C:plasma membrane"/>
    <property type="evidence" value="ECO:0007669"/>
    <property type="project" value="UniProtKB-SubCell"/>
</dbReference>
<keyword evidence="5 7" id="KW-1133">Transmembrane helix</keyword>
<evidence type="ECO:0000256" key="3">
    <source>
        <dbReference type="ARBA" id="ARBA00022741"/>
    </source>
</evidence>
<keyword evidence="7" id="KW-0813">Transport</keyword>
<dbReference type="InterPro" id="IPR003439">
    <property type="entry name" value="ABC_transporter-like_ATP-bd"/>
</dbReference>
<feature type="transmembrane region" description="Helical" evidence="7">
    <location>
        <begin position="493"/>
        <end position="513"/>
    </location>
</feature>
<dbReference type="GO" id="GO:0016887">
    <property type="term" value="F:ATP hydrolysis activity"/>
    <property type="evidence" value="ECO:0007669"/>
    <property type="project" value="InterPro"/>
</dbReference>
<evidence type="ECO:0000256" key="6">
    <source>
        <dbReference type="ARBA" id="ARBA00023136"/>
    </source>
</evidence>
<dbReference type="InterPro" id="IPR003593">
    <property type="entry name" value="AAA+_ATPase"/>
</dbReference>
<feature type="transmembrane region" description="Helical" evidence="7">
    <location>
        <begin position="458"/>
        <end position="487"/>
    </location>
</feature>
<name>A0A1S1QXQ9_9ACTN</name>
<reference evidence="12" key="1">
    <citation type="submission" date="2016-07" db="EMBL/GenBank/DDBJ databases">
        <title>Sequence Frankia sp. strain CcI1.17.</title>
        <authorList>
            <person name="Ghodhbane-Gtari F."/>
            <person name="Swanson E."/>
            <person name="Gueddou A."/>
            <person name="Morris K."/>
            <person name="Hezbri K."/>
            <person name="Ktari A."/>
            <person name="Nouioui I."/>
            <person name="Abebe-Akele F."/>
            <person name="Simpson S."/>
            <person name="Thomas K."/>
            <person name="Gtari M."/>
            <person name="Tisa L.S."/>
            <person name="Hurst S."/>
        </authorList>
    </citation>
    <scope>NUCLEOTIDE SEQUENCE [LARGE SCALE GENOMIC DNA]</scope>
    <source>
        <strain evidence="12">Cc1.17</strain>
    </source>
</reference>
<feature type="domain" description="ABC transporter" evidence="9">
    <location>
        <begin position="20"/>
        <end position="257"/>
    </location>
</feature>
<dbReference type="InterPro" id="IPR013525">
    <property type="entry name" value="ABC2_TM"/>
</dbReference>
<dbReference type="SUPFAM" id="SSF52540">
    <property type="entry name" value="P-loop containing nucleoside triphosphate hydrolases"/>
    <property type="match status" value="1"/>
</dbReference>
<dbReference type="OrthoDB" id="9804819at2"/>
<gene>
    <name evidence="11" type="ORF">CC117_14865</name>
</gene>
<dbReference type="SMART" id="SM00382">
    <property type="entry name" value="AAA"/>
    <property type="match status" value="1"/>
</dbReference>
<evidence type="ECO:0000313" key="11">
    <source>
        <dbReference type="EMBL" id="OHV39483.1"/>
    </source>
</evidence>
<feature type="compositionally biased region" description="Pro residues" evidence="8">
    <location>
        <begin position="265"/>
        <end position="277"/>
    </location>
</feature>
<comment type="similarity">
    <text evidence="7">Belongs to the ABC-2 integral membrane protein family.</text>
</comment>
<dbReference type="Pfam" id="PF01061">
    <property type="entry name" value="ABC2_membrane"/>
    <property type="match status" value="1"/>
</dbReference>
<evidence type="ECO:0000259" key="10">
    <source>
        <dbReference type="PROSITE" id="PS51012"/>
    </source>
</evidence>
<evidence type="ECO:0000256" key="7">
    <source>
        <dbReference type="RuleBase" id="RU361157"/>
    </source>
</evidence>
<feature type="transmembrane region" description="Helical" evidence="7">
    <location>
        <begin position="387"/>
        <end position="405"/>
    </location>
</feature>
<sequence length="608" mass="63943">MAEPRTSDRPARNAGVALAVKATDVRIRRGTVWAGRDGREIVHGVSFEVQPGTVTGLIGPSGCGKTTLMRAIVGIQRGVSGELLVLGQEACEMKLHQKVGYATQAASVYDDLTVEENLRYFTALAAEGTPSPANIIRGAERAAAAVSLSPELRTKVGRLSGGQRGRVSLAAAVIGGRELLVLDEPTVGLDPVLRRELWDGFHQMARRGLTLLVSSHVMDEASRCDRLLLLHEGRLIADETPANLLALTGARDLDRAFLRLVDPRSTPPRLVPVPPGPDAHGDPDPSPDPASGMDPLGPGDDPDVDCDPASDPGSGFEPYPPDPDPGSGGARPARAARAGGAARAVGSADRPSAQDPGRRRRFPLNLPRTTATALRVVRQIRRDPRTIALVLALPPALLVLLQAIFTNNPTAFDRAGAGLLGVFPLMTMFFLTSVAMLRERRSGTLERLLTTPIGRGDLLTGYGVAFGLLAVAQAAITTTTAVALLNLRIAGPLPMLAVLAVLAALFGTALGLLTSAFANSEFQAVQFLPPVLLPQFLLAGILVPHDQMNPVLETVSMLLPMTYVVDALSRISTTPGVSMPVVRDALVVAGCTVIALALAAGTLRRQGP</sequence>
<dbReference type="AlphaFoldDB" id="A0A1S1QXQ9"/>
<keyword evidence="3" id="KW-0547">Nucleotide-binding</keyword>
<dbReference type="PROSITE" id="PS50893">
    <property type="entry name" value="ABC_TRANSPORTER_2"/>
    <property type="match status" value="1"/>
</dbReference>
<evidence type="ECO:0000256" key="8">
    <source>
        <dbReference type="SAM" id="MobiDB-lite"/>
    </source>
</evidence>
<keyword evidence="7" id="KW-1003">Cell membrane</keyword>
<dbReference type="Proteomes" id="UP000179627">
    <property type="component" value="Unassembled WGS sequence"/>
</dbReference>
<dbReference type="CDD" id="cd03230">
    <property type="entry name" value="ABC_DR_subfamily_A"/>
    <property type="match status" value="1"/>
</dbReference>
<dbReference type="InterPro" id="IPR047817">
    <property type="entry name" value="ABC2_TM_bact-type"/>
</dbReference>
<keyword evidence="6 7" id="KW-0472">Membrane</keyword>
<organism evidence="11 12">
    <name type="scientific">Parafrankia colletiae</name>
    <dbReference type="NCBI Taxonomy" id="573497"/>
    <lineage>
        <taxon>Bacteria</taxon>
        <taxon>Bacillati</taxon>
        <taxon>Actinomycetota</taxon>
        <taxon>Actinomycetes</taxon>
        <taxon>Frankiales</taxon>
        <taxon>Frankiaceae</taxon>
        <taxon>Parafrankia</taxon>
    </lineage>
</organism>
<protein>
    <recommendedName>
        <fullName evidence="7">Transport permease protein</fullName>
    </recommendedName>
</protein>